<dbReference type="Gene3D" id="3.40.50.150">
    <property type="entry name" value="Vaccinia Virus protein VP39"/>
    <property type="match status" value="1"/>
</dbReference>
<dbReference type="InterPro" id="IPR013216">
    <property type="entry name" value="Methyltransf_11"/>
</dbReference>
<feature type="domain" description="Methyltransferase type 11" evidence="1">
    <location>
        <begin position="45"/>
        <end position="149"/>
    </location>
</feature>
<gene>
    <name evidence="2" type="ORF">BECKLFY1418A_GA0070994_101815</name>
    <name evidence="3" type="ORF">BECKLFY1418B_GA0070995_11652</name>
</gene>
<dbReference type="AlphaFoldDB" id="A0A450UGY4"/>
<reference evidence="2" key="1">
    <citation type="submission" date="2019-02" db="EMBL/GenBank/DDBJ databases">
        <authorList>
            <person name="Gruber-Vodicka R. H."/>
            <person name="Seah K. B. B."/>
        </authorList>
    </citation>
    <scope>NUCLEOTIDE SEQUENCE</scope>
    <source>
        <strain evidence="2">BECK_M6</strain>
        <strain evidence="3">BECK_M7</strain>
    </source>
</reference>
<sequence>MKRAEYENYDETFRNYDTTRIPVGLEILLGFFASIPRPLNEQKILDLGCGTGNYIEALKDRIGHLHGLEITEGMLSKARQKLGNHSNISLAQGNLLDPLPYGDNRFDGVMCNQVLHHLVTDSHRQTFFEVRPVIEEAHRVLRSPGVLAINTSSHHQLFHGFWWADLIPEAVDRISRRFPPIEFIQSILQETGFRAAGIVVPIDAVLQAGNYLDPMGPVKKRFRDGDSTWSLATKEELQRACERVRTMNDHNKMEDYMKARERLRANTGQTTFIFAHK</sequence>
<organism evidence="2">
    <name type="scientific">Candidatus Kentrum sp. LFY</name>
    <dbReference type="NCBI Taxonomy" id="2126342"/>
    <lineage>
        <taxon>Bacteria</taxon>
        <taxon>Pseudomonadati</taxon>
        <taxon>Pseudomonadota</taxon>
        <taxon>Gammaproteobacteria</taxon>
        <taxon>Candidatus Kentrum</taxon>
    </lineage>
</organism>
<dbReference type="EMBL" id="CAADFF010000165">
    <property type="protein sequence ID" value="VFJ99995.1"/>
    <property type="molecule type" value="Genomic_DNA"/>
</dbReference>
<protein>
    <submittedName>
        <fullName evidence="2">Ubiquinone/menaquinone biosynthesis C-methylase UbiE</fullName>
    </submittedName>
</protein>
<dbReference type="Pfam" id="PF08241">
    <property type="entry name" value="Methyltransf_11"/>
    <property type="match status" value="1"/>
</dbReference>
<accession>A0A450UGY4</accession>
<dbReference type="SUPFAM" id="SSF53335">
    <property type="entry name" value="S-adenosyl-L-methionine-dependent methyltransferases"/>
    <property type="match status" value="1"/>
</dbReference>
<keyword evidence="2" id="KW-0489">Methyltransferase</keyword>
<dbReference type="EMBL" id="CAADFH010000018">
    <property type="protein sequence ID" value="VFJ91778.1"/>
    <property type="molecule type" value="Genomic_DNA"/>
</dbReference>
<proteinExistence type="predicted"/>
<keyword evidence="2" id="KW-0808">Transferase</keyword>
<name>A0A450UGY4_9GAMM</name>
<evidence type="ECO:0000259" key="1">
    <source>
        <dbReference type="Pfam" id="PF08241"/>
    </source>
</evidence>
<dbReference type="CDD" id="cd02440">
    <property type="entry name" value="AdoMet_MTases"/>
    <property type="match status" value="1"/>
</dbReference>
<dbReference type="GO" id="GO:0008757">
    <property type="term" value="F:S-adenosylmethionine-dependent methyltransferase activity"/>
    <property type="evidence" value="ECO:0007669"/>
    <property type="project" value="InterPro"/>
</dbReference>
<dbReference type="PANTHER" id="PTHR43591">
    <property type="entry name" value="METHYLTRANSFERASE"/>
    <property type="match status" value="1"/>
</dbReference>
<dbReference type="InterPro" id="IPR029063">
    <property type="entry name" value="SAM-dependent_MTases_sf"/>
</dbReference>
<dbReference type="GO" id="GO:0032259">
    <property type="term" value="P:methylation"/>
    <property type="evidence" value="ECO:0007669"/>
    <property type="project" value="UniProtKB-KW"/>
</dbReference>
<evidence type="ECO:0000313" key="2">
    <source>
        <dbReference type="EMBL" id="VFJ91778.1"/>
    </source>
</evidence>
<keyword evidence="2" id="KW-0830">Ubiquinone</keyword>
<evidence type="ECO:0000313" key="3">
    <source>
        <dbReference type="EMBL" id="VFJ99995.1"/>
    </source>
</evidence>